<name>A0AAW0FRJ6_9APHY</name>
<proteinExistence type="predicted"/>
<dbReference type="Proteomes" id="UP001385951">
    <property type="component" value="Unassembled WGS sequence"/>
</dbReference>
<evidence type="ECO:0000313" key="2">
    <source>
        <dbReference type="Proteomes" id="UP001385951"/>
    </source>
</evidence>
<protein>
    <submittedName>
        <fullName evidence="1">Uncharacterized protein</fullName>
    </submittedName>
</protein>
<gene>
    <name evidence="1" type="ORF">QCA50_012587</name>
</gene>
<organism evidence="1 2">
    <name type="scientific">Cerrena zonata</name>
    <dbReference type="NCBI Taxonomy" id="2478898"/>
    <lineage>
        <taxon>Eukaryota</taxon>
        <taxon>Fungi</taxon>
        <taxon>Dikarya</taxon>
        <taxon>Basidiomycota</taxon>
        <taxon>Agaricomycotina</taxon>
        <taxon>Agaricomycetes</taxon>
        <taxon>Polyporales</taxon>
        <taxon>Cerrenaceae</taxon>
        <taxon>Cerrena</taxon>
    </lineage>
</organism>
<dbReference type="EMBL" id="JASBNA010000026">
    <property type="protein sequence ID" value="KAK7684263.1"/>
    <property type="molecule type" value="Genomic_DNA"/>
</dbReference>
<sequence length="510" mass="58227">MPKSQTPHIAFTSSSLYPTSGRKHTYEYGYERCAHNCKAVQCRSKSRGTLWLKEGNALARHMRNMTVHKGCSPACKAYGFMTKKPDHPLSMLKDDLVPTTEDYDCTLSMNLSPVIRKEINQFLKSAAYEGGTPNLILVSDNDDTHLSPTAFTPEVHLTPSPEVQALPSPSASPCDVINRSHDETSDLVDALRHVGMEDMVSRSENPTSNGEEIYLHYVPDPNMSGSPSEMCNHLNYQRETLDDEELQLISAASKHYYVVVKRPNRSRVIIDQWLFLMLCLRRQFPGRFRLKVTPWSEFLHWIMSLEKVEDYRTWRKYDLVLGVVDYSTEYIRESTGITITTAADFDERMQILTNYTTIWPPINLIKMAACKFSTIVKLDDIAARVTKTARPSTSLWDRKSIPGGKVLKRCYSSYQEDVYLPDGSSTAMPTVEALLANSTLPGRHWLVQDWVSHLRQAGELKVYFVNMEVVYIAATRYSNIKEGWEFSINPPLPTLSEIQYVLYQPLCKWH</sequence>
<accession>A0AAW0FRJ6</accession>
<evidence type="ECO:0000313" key="1">
    <source>
        <dbReference type="EMBL" id="KAK7684263.1"/>
    </source>
</evidence>
<dbReference type="AlphaFoldDB" id="A0AAW0FRJ6"/>
<comment type="caution">
    <text evidence="1">The sequence shown here is derived from an EMBL/GenBank/DDBJ whole genome shotgun (WGS) entry which is preliminary data.</text>
</comment>
<reference evidence="1 2" key="1">
    <citation type="submission" date="2022-09" db="EMBL/GenBank/DDBJ databases">
        <authorList>
            <person name="Palmer J.M."/>
        </authorList>
    </citation>
    <scope>NUCLEOTIDE SEQUENCE [LARGE SCALE GENOMIC DNA]</scope>
    <source>
        <strain evidence="1 2">DSM 7382</strain>
    </source>
</reference>
<keyword evidence="2" id="KW-1185">Reference proteome</keyword>